<accession>A0A7V5LZ93</accession>
<dbReference type="Proteomes" id="UP000886070">
    <property type="component" value="Unassembled WGS sequence"/>
</dbReference>
<dbReference type="AlphaFoldDB" id="A0A7V5LZ93"/>
<name>A0A7V5LZ93_UNCAE</name>
<dbReference type="EMBL" id="DRTT01000075">
    <property type="protein sequence ID" value="HHF98325.1"/>
    <property type="molecule type" value="Genomic_DNA"/>
</dbReference>
<reference evidence="2" key="1">
    <citation type="journal article" date="2020" name="mSystems">
        <title>Genome- and Community-Level Interaction Insights into Carbon Utilization and Element Cycling Functions of Hydrothermarchaeota in Hydrothermal Sediment.</title>
        <authorList>
            <person name="Zhou Z."/>
            <person name="Liu Y."/>
            <person name="Xu W."/>
            <person name="Pan J."/>
            <person name="Luo Z.H."/>
            <person name="Li M."/>
        </authorList>
    </citation>
    <scope>NUCLEOTIDE SEQUENCE [LARGE SCALE GENOMIC DNA]</scope>
    <source>
        <strain evidence="2">HyVt-92</strain>
    </source>
</reference>
<dbReference type="SUPFAM" id="SSF52343">
    <property type="entry name" value="Ferredoxin reductase-like, C-terminal NADP-linked domain"/>
    <property type="match status" value="1"/>
</dbReference>
<organism evidence="2">
    <name type="scientific">Aerophobetes bacterium</name>
    <dbReference type="NCBI Taxonomy" id="2030807"/>
    <lineage>
        <taxon>Bacteria</taxon>
        <taxon>Candidatus Aerophobota</taxon>
    </lineage>
</organism>
<proteinExistence type="predicted"/>
<dbReference type="InterPro" id="IPR037117">
    <property type="entry name" value="Dihydroorotate_DH_ele_sf"/>
</dbReference>
<dbReference type="InterPro" id="IPR050353">
    <property type="entry name" value="PyrK_electron_transfer"/>
</dbReference>
<sequence length="72" mass="8047">SVVCGPPIMMKFTTLKLLDVGYKPENIYLSMEKNMSCGIGKCGHCQLGKYLVCRDGPVFTYSQLKDIPAIWD</sequence>
<dbReference type="InterPro" id="IPR039261">
    <property type="entry name" value="FNR_nucleotide-bd"/>
</dbReference>
<dbReference type="Gene3D" id="2.10.240.10">
    <property type="entry name" value="Dihydroorotate dehydrogenase, electron transfer subunit"/>
    <property type="match status" value="1"/>
</dbReference>
<feature type="non-terminal residue" evidence="2">
    <location>
        <position position="1"/>
    </location>
</feature>
<dbReference type="PANTHER" id="PTHR43513">
    <property type="entry name" value="DIHYDROOROTATE DEHYDROGENASE B (NAD(+)), ELECTRON TRANSFER SUBUNIT"/>
    <property type="match status" value="1"/>
</dbReference>
<gene>
    <name evidence="2" type="ORF">ENL39_02425</name>
</gene>
<dbReference type="Pfam" id="PF10418">
    <property type="entry name" value="DHODB_Fe-S_bind"/>
    <property type="match status" value="1"/>
</dbReference>
<comment type="caution">
    <text evidence="2">The sequence shown here is derived from an EMBL/GenBank/DDBJ whole genome shotgun (WGS) entry which is preliminary data.</text>
</comment>
<evidence type="ECO:0000259" key="1">
    <source>
        <dbReference type="Pfam" id="PF10418"/>
    </source>
</evidence>
<protein>
    <submittedName>
        <fullName evidence="2">Oxidoreductase</fullName>
    </submittedName>
</protein>
<dbReference type="InterPro" id="IPR019480">
    <property type="entry name" value="Dihydroorotate_DH_Fe-S-bd"/>
</dbReference>
<evidence type="ECO:0000313" key="2">
    <source>
        <dbReference type="EMBL" id="HHF98325.1"/>
    </source>
</evidence>
<dbReference type="PANTHER" id="PTHR43513:SF1">
    <property type="entry name" value="ANAEROBIC SULFITE REDUCTASE SUBUNIT B"/>
    <property type="match status" value="1"/>
</dbReference>
<feature type="domain" description="Dihydroorotate dehydrogenase electron transfer subunit iron-sulphur cluster binding" evidence="1">
    <location>
        <begin position="32"/>
        <end position="64"/>
    </location>
</feature>